<name>A0A2T8IMC2_9POAL</name>
<reference evidence="2" key="1">
    <citation type="submission" date="2018-04" db="EMBL/GenBank/DDBJ databases">
        <title>WGS assembly of Panicum hallii.</title>
        <authorList>
            <person name="Lovell J."/>
            <person name="Jenkins J."/>
            <person name="Lowry D."/>
            <person name="Mamidi S."/>
            <person name="Sreedasyam A."/>
            <person name="Weng X."/>
            <person name="Barry K."/>
            <person name="Bonette J."/>
            <person name="Campitelli B."/>
            <person name="Daum C."/>
            <person name="Gordon S."/>
            <person name="Gould B."/>
            <person name="Lipzen A."/>
            <person name="Macqueen A."/>
            <person name="Palacio-Mejia J."/>
            <person name="Plott C."/>
            <person name="Shakirov E."/>
            <person name="Shu S."/>
            <person name="Yoshinaga Y."/>
            <person name="Zane M."/>
            <person name="Rokhsar D."/>
            <person name="Grimwood J."/>
            <person name="Schmutz J."/>
            <person name="Juenger T."/>
        </authorList>
    </citation>
    <scope>NUCLEOTIDE SEQUENCE [LARGE SCALE GENOMIC DNA]</scope>
    <source>
        <strain evidence="2">FIL2</strain>
    </source>
</reference>
<organism evidence="2">
    <name type="scientific">Panicum hallii</name>
    <dbReference type="NCBI Taxonomy" id="206008"/>
    <lineage>
        <taxon>Eukaryota</taxon>
        <taxon>Viridiplantae</taxon>
        <taxon>Streptophyta</taxon>
        <taxon>Embryophyta</taxon>
        <taxon>Tracheophyta</taxon>
        <taxon>Spermatophyta</taxon>
        <taxon>Magnoliopsida</taxon>
        <taxon>Liliopsida</taxon>
        <taxon>Poales</taxon>
        <taxon>Poaceae</taxon>
        <taxon>PACMAD clade</taxon>
        <taxon>Panicoideae</taxon>
        <taxon>Panicodae</taxon>
        <taxon>Paniceae</taxon>
        <taxon>Panicinae</taxon>
        <taxon>Panicum</taxon>
        <taxon>Panicum sect. Panicum</taxon>
    </lineage>
</organism>
<feature type="compositionally biased region" description="Polar residues" evidence="1">
    <location>
        <begin position="65"/>
        <end position="75"/>
    </location>
</feature>
<dbReference type="AlphaFoldDB" id="A0A2T8IMC2"/>
<sequence>MFPFRFAVTPSSSPHGYNPWSPDPTTTAGHAQQPPVPGPPARSGIPAPAAPTSATSSASPAAPTRSGSCALNSSPKGGLVHPSGPSSPRSPSPSPTPAPPAVDRAPALHPMTTRSGVGTVKLNPCYAGVSTTSTAISPILKTVHAALHDPHWRAAMEAEYNVLVANNT</sequence>
<evidence type="ECO:0000256" key="1">
    <source>
        <dbReference type="SAM" id="MobiDB-lite"/>
    </source>
</evidence>
<feature type="region of interest" description="Disordered" evidence="1">
    <location>
        <begin position="1"/>
        <end position="115"/>
    </location>
</feature>
<gene>
    <name evidence="2" type="ORF">PAHAL_5G361700</name>
</gene>
<feature type="compositionally biased region" description="Low complexity" evidence="1">
    <location>
        <begin position="46"/>
        <end position="64"/>
    </location>
</feature>
<evidence type="ECO:0000313" key="2">
    <source>
        <dbReference type="EMBL" id="PVH38817.1"/>
    </source>
</evidence>
<protein>
    <submittedName>
        <fullName evidence="2">Uncharacterized protein</fullName>
    </submittedName>
</protein>
<accession>A0A2T8IMC2</accession>
<dbReference type="Gramene" id="PVH38817">
    <property type="protein sequence ID" value="PVH38817"/>
    <property type="gene ID" value="PAHAL_5G361700"/>
</dbReference>
<dbReference type="EMBL" id="CM008050">
    <property type="protein sequence ID" value="PVH38817.1"/>
    <property type="molecule type" value="Genomic_DNA"/>
</dbReference>
<feature type="compositionally biased region" description="Pro residues" evidence="1">
    <location>
        <begin position="88"/>
        <end position="100"/>
    </location>
</feature>
<dbReference type="Proteomes" id="UP000243499">
    <property type="component" value="Chromosome 5"/>
</dbReference>
<proteinExistence type="predicted"/>